<reference evidence="2 3" key="1">
    <citation type="journal article" date="2023" name="Life. Sci Alliance">
        <title>Evolutionary insights into 3D genome organization and epigenetic landscape of Vigna mungo.</title>
        <authorList>
            <person name="Junaid A."/>
            <person name="Singh B."/>
            <person name="Bhatia S."/>
        </authorList>
    </citation>
    <scope>NUCLEOTIDE SEQUENCE [LARGE SCALE GENOMIC DNA]</scope>
    <source>
        <strain evidence="2">Urdbean</strain>
    </source>
</reference>
<protein>
    <submittedName>
        <fullName evidence="2">Uncharacterized protein</fullName>
    </submittedName>
</protein>
<gene>
    <name evidence="2" type="ORF">V8G54_032239</name>
</gene>
<keyword evidence="1" id="KW-0472">Membrane</keyword>
<accession>A0AAQ3MKZ6</accession>
<evidence type="ECO:0000256" key="1">
    <source>
        <dbReference type="SAM" id="Phobius"/>
    </source>
</evidence>
<keyword evidence="1" id="KW-1133">Transmembrane helix</keyword>
<organism evidence="2 3">
    <name type="scientific">Vigna mungo</name>
    <name type="common">Black gram</name>
    <name type="synonym">Phaseolus mungo</name>
    <dbReference type="NCBI Taxonomy" id="3915"/>
    <lineage>
        <taxon>Eukaryota</taxon>
        <taxon>Viridiplantae</taxon>
        <taxon>Streptophyta</taxon>
        <taxon>Embryophyta</taxon>
        <taxon>Tracheophyta</taxon>
        <taxon>Spermatophyta</taxon>
        <taxon>Magnoliopsida</taxon>
        <taxon>eudicotyledons</taxon>
        <taxon>Gunneridae</taxon>
        <taxon>Pentapetalae</taxon>
        <taxon>rosids</taxon>
        <taxon>fabids</taxon>
        <taxon>Fabales</taxon>
        <taxon>Fabaceae</taxon>
        <taxon>Papilionoideae</taxon>
        <taxon>50 kb inversion clade</taxon>
        <taxon>NPAAA clade</taxon>
        <taxon>indigoferoid/millettioid clade</taxon>
        <taxon>Phaseoleae</taxon>
        <taxon>Vigna</taxon>
    </lineage>
</organism>
<keyword evidence="1" id="KW-0812">Transmembrane</keyword>
<dbReference type="AlphaFoldDB" id="A0AAQ3MKZ6"/>
<name>A0AAQ3MKZ6_VIGMU</name>
<evidence type="ECO:0000313" key="3">
    <source>
        <dbReference type="Proteomes" id="UP001374535"/>
    </source>
</evidence>
<feature type="transmembrane region" description="Helical" evidence="1">
    <location>
        <begin position="53"/>
        <end position="75"/>
    </location>
</feature>
<feature type="transmembrane region" description="Helical" evidence="1">
    <location>
        <begin position="87"/>
        <end position="110"/>
    </location>
</feature>
<evidence type="ECO:0000313" key="2">
    <source>
        <dbReference type="EMBL" id="WVY93151.1"/>
    </source>
</evidence>
<feature type="transmembrane region" description="Helical" evidence="1">
    <location>
        <begin position="116"/>
        <end position="135"/>
    </location>
</feature>
<dbReference type="Proteomes" id="UP001374535">
    <property type="component" value="Chromosome 10"/>
</dbReference>
<dbReference type="EMBL" id="CP144691">
    <property type="protein sequence ID" value="WVY93151.1"/>
    <property type="molecule type" value="Genomic_DNA"/>
</dbReference>
<proteinExistence type="predicted"/>
<sequence>MEYEEEVHEAFVISSHDDESSHEADARLEEVLSEITTTCSKRLLSATWIELKLLFPLAGPAILVYIINSLMSYITRAFLGHLGNLQLAAANLGNSGIQLFALGLMVNLYMDHHLPTLSSVSDYLFVLCMIIGLAGHG</sequence>
<keyword evidence="3" id="KW-1185">Reference proteome</keyword>